<reference evidence="3" key="1">
    <citation type="submission" date="2018-10" db="EMBL/GenBank/DDBJ databases">
        <title>Transcriptome assembly of Aceria tosichella (Wheat curl mite) Type 2.</title>
        <authorList>
            <person name="Scully E.D."/>
            <person name="Geib S.M."/>
            <person name="Palmer N.A."/>
            <person name="Gupta A.K."/>
            <person name="Sarath G."/>
            <person name="Tatineni S."/>
        </authorList>
    </citation>
    <scope>NUCLEOTIDE SEQUENCE</scope>
    <source>
        <strain evidence="3">LincolnNE</strain>
    </source>
</reference>
<dbReference type="EMBL" id="GGYP01005360">
    <property type="protein sequence ID" value="MDE50131.1"/>
    <property type="molecule type" value="Transcribed_RNA"/>
</dbReference>
<keyword evidence="1" id="KW-1133">Transmembrane helix</keyword>
<keyword evidence="1" id="KW-0472">Membrane</keyword>
<feature type="transmembrane region" description="Helical" evidence="1">
    <location>
        <begin position="7"/>
        <end position="26"/>
    </location>
</feature>
<dbReference type="InterPro" id="IPR000608">
    <property type="entry name" value="UBC"/>
</dbReference>
<protein>
    <submittedName>
        <fullName evidence="3">Ubiquitin-conjugating enzyme E2 Q1</fullName>
    </submittedName>
</protein>
<dbReference type="PROSITE" id="PS50127">
    <property type="entry name" value="UBC_2"/>
    <property type="match status" value="1"/>
</dbReference>
<proteinExistence type="predicted"/>
<feature type="domain" description="UBC core" evidence="2">
    <location>
        <begin position="42"/>
        <end position="202"/>
    </location>
</feature>
<gene>
    <name evidence="3" type="primary">Ube2q1_11</name>
    <name evidence="3" type="ORF">g.12435</name>
</gene>
<organism evidence="3">
    <name type="scientific">Aceria tosichella</name>
    <name type="common">wheat curl mite</name>
    <dbReference type="NCBI Taxonomy" id="561515"/>
    <lineage>
        <taxon>Eukaryota</taxon>
        <taxon>Metazoa</taxon>
        <taxon>Ecdysozoa</taxon>
        <taxon>Arthropoda</taxon>
        <taxon>Chelicerata</taxon>
        <taxon>Arachnida</taxon>
        <taxon>Acari</taxon>
        <taxon>Acariformes</taxon>
        <taxon>Trombidiformes</taxon>
        <taxon>Prostigmata</taxon>
        <taxon>Eupodina</taxon>
        <taxon>Eriophyoidea</taxon>
        <taxon>Eriophyidae</taxon>
        <taxon>Eriophyinae</taxon>
        <taxon>Aceriini</taxon>
        <taxon>Aceria</taxon>
    </lineage>
</organism>
<evidence type="ECO:0000313" key="3">
    <source>
        <dbReference type="EMBL" id="MDE50131.1"/>
    </source>
</evidence>
<dbReference type="Gene3D" id="3.10.110.10">
    <property type="entry name" value="Ubiquitin Conjugating Enzyme"/>
    <property type="match status" value="1"/>
</dbReference>
<name>A0A6G1SIU8_9ACAR</name>
<dbReference type="SUPFAM" id="SSF54495">
    <property type="entry name" value="UBC-like"/>
    <property type="match status" value="1"/>
</dbReference>
<dbReference type="AlphaFoldDB" id="A0A6G1SIU8"/>
<evidence type="ECO:0000259" key="2">
    <source>
        <dbReference type="PROSITE" id="PS50127"/>
    </source>
</evidence>
<dbReference type="Pfam" id="PF00179">
    <property type="entry name" value="UQ_con"/>
    <property type="match status" value="1"/>
</dbReference>
<keyword evidence="1" id="KW-0812">Transmembrane</keyword>
<dbReference type="CDD" id="cd23802">
    <property type="entry name" value="UBCc_UBE2Q"/>
    <property type="match status" value="1"/>
</dbReference>
<evidence type="ECO:0000256" key="1">
    <source>
        <dbReference type="SAM" id="Phobius"/>
    </source>
</evidence>
<sequence>MSPIGRSSIVVGTLVPMIVVVAIVLIQPVQSEDGEHARVSTRASKRLMKEFRQFRESDSYKNGVFKVELVEENIYQWNIKLFKIDQESDLYEGFEAWKKRTGKDHIMLRAAYNDQYPFEPPFVQMIYPILKGLPTGYICMELLTKSGWSSAYTIEPLVLQIAVALGSKFISFGQDNKQYNFDENERGNYEYWLKMTHSEWSEKSSRPPKS</sequence>
<dbReference type="SMART" id="SM00212">
    <property type="entry name" value="UBCc"/>
    <property type="match status" value="1"/>
</dbReference>
<dbReference type="InterPro" id="IPR016135">
    <property type="entry name" value="UBQ-conjugating_enzyme/RWD"/>
</dbReference>
<accession>A0A6G1SIU8</accession>